<dbReference type="InterPro" id="IPR011257">
    <property type="entry name" value="DNA_glycosylase"/>
</dbReference>
<dbReference type="PANTHER" id="PTHR33055">
    <property type="entry name" value="TRANSPOSASE FOR INSERTION SEQUENCE ELEMENT IS1111A"/>
    <property type="match status" value="1"/>
</dbReference>
<dbReference type="SUPFAM" id="SSF48150">
    <property type="entry name" value="DNA-glycosylase"/>
    <property type="match status" value="1"/>
</dbReference>
<dbReference type="Pfam" id="PF01548">
    <property type="entry name" value="DEDD_Tnp_IS110"/>
    <property type="match status" value="1"/>
</dbReference>
<dbReference type="EMBL" id="JAVIKH010000036">
    <property type="protein sequence ID" value="MDX8337396.1"/>
    <property type="molecule type" value="Genomic_DNA"/>
</dbReference>
<feature type="domain" description="Transposase IS116/IS110/IS902 C-terminal" evidence="2">
    <location>
        <begin position="281"/>
        <end position="366"/>
    </location>
</feature>
<dbReference type="NCBIfam" id="NF033542">
    <property type="entry name" value="transpos_IS110"/>
    <property type="match status" value="1"/>
</dbReference>
<dbReference type="Proteomes" id="UP001279681">
    <property type="component" value="Unassembled WGS sequence"/>
</dbReference>
<gene>
    <name evidence="3" type="ORF">RFV38_12995</name>
</gene>
<organism evidence="3 4">
    <name type="scientific">Candidatus Cetobacterium colombiensis</name>
    <dbReference type="NCBI Taxonomy" id="3073100"/>
    <lineage>
        <taxon>Bacteria</taxon>
        <taxon>Fusobacteriati</taxon>
        <taxon>Fusobacteriota</taxon>
        <taxon>Fusobacteriia</taxon>
        <taxon>Fusobacteriales</taxon>
        <taxon>Fusobacteriaceae</taxon>
        <taxon>Cetobacterium</taxon>
    </lineage>
</organism>
<evidence type="ECO:0000313" key="3">
    <source>
        <dbReference type="EMBL" id="MDX8337396.1"/>
    </source>
</evidence>
<name>A0ABU4WCY8_9FUSO</name>
<dbReference type="InterPro" id="IPR047650">
    <property type="entry name" value="Transpos_IS110"/>
</dbReference>
<dbReference type="InterPro" id="IPR002525">
    <property type="entry name" value="Transp_IS110-like_N"/>
</dbReference>
<evidence type="ECO:0000259" key="1">
    <source>
        <dbReference type="Pfam" id="PF01548"/>
    </source>
</evidence>
<evidence type="ECO:0000259" key="2">
    <source>
        <dbReference type="Pfam" id="PF02371"/>
    </source>
</evidence>
<feature type="domain" description="Transposase IS110-like N-terminal" evidence="1">
    <location>
        <begin position="8"/>
        <end position="167"/>
    </location>
</feature>
<sequence length="416" mass="47798">MNNKTLYIGCDVSTTENYVCGILSDDSKVFSTPFENNIEGAEKMLDVIANTMTKHELENIFFAVESTSNYHFHILNFMASAECLKVYDLTLFQLNANLVNKFKKIQPKTSKTDKYDAYVIANRLRFGNLPEPFTVFNEYESLKRLTRTRFHIIKGLESEYNYFLSQLYLKFSEYKKLPFSNTFGTTSISLLTDFEVEDLVQMPEEELIDFLIDKSRDRFTDPEDYAAQIKKLARNCYRVNKRVSDAISTILKISLQTIKGLKDALKSINKAIEYELEQFDQTLTSIPGIGVIYAACIITEVGNPNRFANDGKVAKFAGLTWNQYESGSYLSDETPLNKYGNTYLRYYLIQAANSVKNHCPEFQSYYCKKYSEATKHHHKRALVLTARKMLRTLFKLLQSKVLYDSSKCTLATGGDL</sequence>
<reference evidence="4" key="1">
    <citation type="submission" date="2023-07" db="EMBL/GenBank/DDBJ databases">
        <authorList>
            <person name="Colorado M.A."/>
            <person name="Villamil L.M."/>
            <person name="Melo J.F."/>
            <person name="Rodriguez J.A."/>
            <person name="Ruiz R.Y."/>
        </authorList>
    </citation>
    <scope>NUCLEOTIDE SEQUENCE [LARGE SCALE GENOMIC DNA]</scope>
    <source>
        <strain evidence="4">C33</strain>
    </source>
</reference>
<dbReference type="InterPro" id="IPR003346">
    <property type="entry name" value="Transposase_20"/>
</dbReference>
<evidence type="ECO:0000313" key="4">
    <source>
        <dbReference type="Proteomes" id="UP001279681"/>
    </source>
</evidence>
<dbReference type="RefSeq" id="WP_320314734.1">
    <property type="nucleotide sequence ID" value="NZ_JAVIKH010000036.1"/>
</dbReference>
<protein>
    <submittedName>
        <fullName evidence="3">IS110 family transposase</fullName>
    </submittedName>
</protein>
<dbReference type="Pfam" id="PF02371">
    <property type="entry name" value="Transposase_20"/>
    <property type="match status" value="1"/>
</dbReference>
<accession>A0ABU4WCY8</accession>
<comment type="caution">
    <text evidence="3">The sequence shown here is derived from an EMBL/GenBank/DDBJ whole genome shotgun (WGS) entry which is preliminary data.</text>
</comment>
<keyword evidence="4" id="KW-1185">Reference proteome</keyword>
<proteinExistence type="predicted"/>
<dbReference type="PANTHER" id="PTHR33055:SF15">
    <property type="entry name" value="TRANSPOSASE-RELATED"/>
    <property type="match status" value="1"/>
</dbReference>